<keyword evidence="6" id="KW-1133">Transmembrane helix</keyword>
<dbReference type="NCBIfam" id="TIGR01167">
    <property type="entry name" value="LPXTG_anchor"/>
    <property type="match status" value="1"/>
</dbReference>
<dbReference type="AlphaFoldDB" id="A0ABD4ZX06"/>
<keyword evidence="3" id="KW-0732">Signal</keyword>
<keyword evidence="6" id="KW-0812">Transmembrane</keyword>
<feature type="transmembrane region" description="Helical" evidence="6">
    <location>
        <begin position="74"/>
        <end position="92"/>
    </location>
</feature>
<keyword evidence="6" id="KW-0472">Membrane</keyword>
<evidence type="ECO:0000256" key="2">
    <source>
        <dbReference type="ARBA" id="ARBA00022525"/>
    </source>
</evidence>
<keyword evidence="1" id="KW-0134">Cell wall</keyword>
<evidence type="ECO:0000256" key="6">
    <source>
        <dbReference type="SAM" id="Phobius"/>
    </source>
</evidence>
<evidence type="ECO:0000256" key="5">
    <source>
        <dbReference type="SAM" id="MobiDB-lite"/>
    </source>
</evidence>
<dbReference type="InterPro" id="IPR019931">
    <property type="entry name" value="LPXTG_anchor"/>
</dbReference>
<dbReference type="Pfam" id="PF00746">
    <property type="entry name" value="Gram_pos_anchor"/>
    <property type="match status" value="1"/>
</dbReference>
<dbReference type="RefSeq" id="WP_285908126.1">
    <property type="nucleotide sequence ID" value="NZ_JASUBC010000015.1"/>
</dbReference>
<dbReference type="EMBL" id="JASUBT010000015">
    <property type="protein sequence ID" value="MDL4937304.1"/>
    <property type="molecule type" value="Genomic_DNA"/>
</dbReference>
<gene>
    <name evidence="8" type="ORF">QRX88_16500</name>
</gene>
<evidence type="ECO:0000256" key="1">
    <source>
        <dbReference type="ARBA" id="ARBA00022512"/>
    </source>
</evidence>
<protein>
    <submittedName>
        <fullName evidence="8">LPXTG cell wall anchor domain-containing protein</fullName>
    </submittedName>
</protein>
<feature type="compositionally biased region" description="Basic and acidic residues" evidence="5">
    <location>
        <begin position="1"/>
        <end position="24"/>
    </location>
</feature>
<reference evidence="8 9" key="1">
    <citation type="submission" date="2023-06" db="EMBL/GenBank/DDBJ databases">
        <title>Acute promotion of culturable opportunistic pathogens and persistent increase of antibiotic resistance following antibiotic exposure in mouse gut microbiota.</title>
        <authorList>
            <person name="Li L."/>
            <person name="Wang B."/>
            <person name="Sun Y."/>
            <person name="Wang M."/>
            <person name="Xu H."/>
        </authorList>
    </citation>
    <scope>NUCLEOTIDE SEQUENCE [LARGE SCALE GENOMIC DNA]</scope>
    <source>
        <strain evidence="8 9">CRI2_2</strain>
    </source>
</reference>
<evidence type="ECO:0000256" key="4">
    <source>
        <dbReference type="ARBA" id="ARBA00023088"/>
    </source>
</evidence>
<keyword evidence="4" id="KW-0572">Peptidoglycan-anchor</keyword>
<accession>A0ABD4ZX06</accession>
<feature type="domain" description="Gram-positive cocci surface proteins LPxTG" evidence="7">
    <location>
        <begin position="64"/>
        <end position="97"/>
    </location>
</feature>
<feature type="compositionally biased region" description="Low complexity" evidence="5">
    <location>
        <begin position="52"/>
        <end position="63"/>
    </location>
</feature>
<sequence>DNLVDTNKDNTPEEKHVVEHKNPGDKAQTVVVTPEVPKEKDMSELANRVRSSSDTSSSNSNTSLPKTGEKNNDTLITIGILVLLGMFVILTYKKKKL</sequence>
<evidence type="ECO:0000256" key="3">
    <source>
        <dbReference type="ARBA" id="ARBA00022729"/>
    </source>
</evidence>
<dbReference type="PROSITE" id="PS50847">
    <property type="entry name" value="GRAM_POS_ANCHORING"/>
    <property type="match status" value="1"/>
</dbReference>
<feature type="region of interest" description="Disordered" evidence="5">
    <location>
        <begin position="1"/>
        <end position="71"/>
    </location>
</feature>
<organism evidence="8 9">
    <name type="scientific">Enterococcus gallinarum</name>
    <dbReference type="NCBI Taxonomy" id="1353"/>
    <lineage>
        <taxon>Bacteria</taxon>
        <taxon>Bacillati</taxon>
        <taxon>Bacillota</taxon>
        <taxon>Bacilli</taxon>
        <taxon>Lactobacillales</taxon>
        <taxon>Enterococcaceae</taxon>
        <taxon>Enterococcus</taxon>
    </lineage>
</organism>
<evidence type="ECO:0000313" key="8">
    <source>
        <dbReference type="EMBL" id="MDL4937304.1"/>
    </source>
</evidence>
<feature type="non-terminal residue" evidence="8">
    <location>
        <position position="1"/>
    </location>
</feature>
<evidence type="ECO:0000259" key="7">
    <source>
        <dbReference type="PROSITE" id="PS50847"/>
    </source>
</evidence>
<comment type="caution">
    <text evidence="8">The sequence shown here is derived from an EMBL/GenBank/DDBJ whole genome shotgun (WGS) entry which is preliminary data.</text>
</comment>
<evidence type="ECO:0000313" key="9">
    <source>
        <dbReference type="Proteomes" id="UP001241571"/>
    </source>
</evidence>
<dbReference type="Proteomes" id="UP001241571">
    <property type="component" value="Unassembled WGS sequence"/>
</dbReference>
<dbReference type="Gene3D" id="2.60.40.3930">
    <property type="match status" value="1"/>
</dbReference>
<keyword evidence="2" id="KW-0964">Secreted</keyword>
<name>A0ABD4ZX06_ENTGA</name>
<proteinExistence type="predicted"/>